<gene>
    <name evidence="5" type="ORF">DA73_0239175</name>
    <name evidence="4" type="ORF">DA73_0400030830</name>
</gene>
<dbReference type="STRING" id="1479485.DA73_0239175"/>
<accession>A0A0C1QNV1</accession>
<dbReference type="PRINTS" id="PR00080">
    <property type="entry name" value="SDRFAMILY"/>
</dbReference>
<dbReference type="RefSeq" id="WP_038082168.1">
    <property type="nucleotide sequence ID" value="NZ_JHEG04000001.1"/>
</dbReference>
<keyword evidence="6" id="KW-1185">Reference proteome</keyword>
<evidence type="ECO:0000313" key="5">
    <source>
        <dbReference type="EMBL" id="KIE07189.1"/>
    </source>
</evidence>
<dbReference type="InterPro" id="IPR020904">
    <property type="entry name" value="Sc_DH/Rdtase_CS"/>
</dbReference>
<evidence type="ECO:0000313" key="6">
    <source>
        <dbReference type="Proteomes" id="UP000029738"/>
    </source>
</evidence>
<name>A0A0C1QNV1_9CYAN</name>
<organism evidence="5">
    <name type="scientific">Tolypothrix bouteillei VB521301</name>
    <dbReference type="NCBI Taxonomy" id="1479485"/>
    <lineage>
        <taxon>Bacteria</taxon>
        <taxon>Bacillati</taxon>
        <taxon>Cyanobacteriota</taxon>
        <taxon>Cyanophyceae</taxon>
        <taxon>Nostocales</taxon>
        <taxon>Tolypothrichaceae</taxon>
        <taxon>Tolypothrix</taxon>
    </lineage>
</organism>
<dbReference type="Proteomes" id="UP000029738">
    <property type="component" value="Unassembled WGS sequence"/>
</dbReference>
<dbReference type="GO" id="GO:0016020">
    <property type="term" value="C:membrane"/>
    <property type="evidence" value="ECO:0007669"/>
    <property type="project" value="TreeGrafter"/>
</dbReference>
<dbReference type="Gene3D" id="3.40.50.720">
    <property type="entry name" value="NAD(P)-binding Rossmann-like Domain"/>
    <property type="match status" value="1"/>
</dbReference>
<keyword evidence="2" id="KW-0560">Oxidoreductase</keyword>
<dbReference type="InterPro" id="IPR036291">
    <property type="entry name" value="NAD(P)-bd_dom_sf"/>
</dbReference>
<reference evidence="4" key="2">
    <citation type="submission" date="2019-11" db="EMBL/GenBank/DDBJ databases">
        <title>Improved Assembly of Tolypothrix boutellei genome.</title>
        <authorList>
            <person name="Sarangi A.N."/>
            <person name="Mukherjee M."/>
            <person name="Ghosh S."/>
            <person name="Singh D."/>
            <person name="Das A."/>
            <person name="Kant S."/>
            <person name="Prusty A."/>
            <person name="Tripathy S."/>
        </authorList>
    </citation>
    <scope>NUCLEOTIDE SEQUENCE</scope>
    <source>
        <strain evidence="4">VB521301</strain>
    </source>
</reference>
<sequence>MSFLQNKVAIITGASSGIGAAIAQELDAAGMKLVLSARSQDKLEKLAASLNNASVLAGAITDVDMPQKLVDFALQTFGQLDVVLNNAGGMTVGSIEEVDIEAVCQMVRLNVESVYRMAYTALRHFKKVGSGFLINTSSISGLKTVPRYGAYNGTKYAVEAFTDALRMELAGTGIKVAAIAPGTVDTGLYDHWNAEDKSFINSGGVLLPEDIAHCVRFILEQPEHVLIPRLLVVPRDQPV</sequence>
<dbReference type="PANTHER" id="PTHR44196:SF1">
    <property type="entry name" value="DEHYDROGENASE_REDUCTASE SDR FAMILY MEMBER 7B"/>
    <property type="match status" value="1"/>
</dbReference>
<dbReference type="SUPFAM" id="SSF51735">
    <property type="entry name" value="NAD(P)-binding Rossmann-fold domains"/>
    <property type="match status" value="1"/>
</dbReference>
<evidence type="ECO:0000256" key="3">
    <source>
        <dbReference type="RuleBase" id="RU000363"/>
    </source>
</evidence>
<dbReference type="EMBL" id="JHEG04000001">
    <property type="protein sequence ID" value="KAF3889386.1"/>
    <property type="molecule type" value="Genomic_DNA"/>
</dbReference>
<evidence type="ECO:0000313" key="4">
    <source>
        <dbReference type="EMBL" id="KAF3889386.1"/>
    </source>
</evidence>
<dbReference type="CDD" id="cd05233">
    <property type="entry name" value="SDR_c"/>
    <property type="match status" value="1"/>
</dbReference>
<dbReference type="PANTHER" id="PTHR44196">
    <property type="entry name" value="DEHYDROGENASE/REDUCTASE SDR FAMILY MEMBER 7B"/>
    <property type="match status" value="1"/>
</dbReference>
<dbReference type="InterPro" id="IPR002347">
    <property type="entry name" value="SDR_fam"/>
</dbReference>
<evidence type="ECO:0000256" key="1">
    <source>
        <dbReference type="ARBA" id="ARBA00006484"/>
    </source>
</evidence>
<proteinExistence type="inferred from homology"/>
<dbReference type="Pfam" id="PF00106">
    <property type="entry name" value="adh_short"/>
    <property type="match status" value="1"/>
</dbReference>
<dbReference type="AlphaFoldDB" id="A0A0C1QNV1"/>
<dbReference type="GO" id="GO:0016616">
    <property type="term" value="F:oxidoreductase activity, acting on the CH-OH group of donors, NAD or NADP as acceptor"/>
    <property type="evidence" value="ECO:0007669"/>
    <property type="project" value="UniProtKB-ARBA"/>
</dbReference>
<comment type="caution">
    <text evidence="5">The sequence shown here is derived from an EMBL/GenBank/DDBJ whole genome shotgun (WGS) entry which is preliminary data.</text>
</comment>
<dbReference type="EMBL" id="JHEG02000059">
    <property type="protein sequence ID" value="KIE07189.1"/>
    <property type="molecule type" value="Genomic_DNA"/>
</dbReference>
<dbReference type="FunFam" id="3.40.50.720:FF:000047">
    <property type="entry name" value="NADP-dependent L-serine/L-allo-threonine dehydrogenase"/>
    <property type="match status" value="1"/>
</dbReference>
<protein>
    <submittedName>
        <fullName evidence="4">SDR family oxidoreductase</fullName>
    </submittedName>
    <submittedName>
        <fullName evidence="5">Short-chain dehydrogenase</fullName>
    </submittedName>
</protein>
<dbReference type="OrthoDB" id="9808814at2"/>
<reference evidence="5" key="1">
    <citation type="journal article" date="2015" name="Genome Announc.">
        <title>Draft Genome Sequence of Tolypothrix boutellei Strain VB521301.</title>
        <authorList>
            <person name="Chandrababunaidu M.M."/>
            <person name="Singh D."/>
            <person name="Sen D."/>
            <person name="Bhan S."/>
            <person name="Das S."/>
            <person name="Gupta A."/>
            <person name="Adhikary S.P."/>
            <person name="Tripathy S."/>
        </authorList>
    </citation>
    <scope>NUCLEOTIDE SEQUENCE</scope>
    <source>
        <strain evidence="5">VB521301</strain>
    </source>
</reference>
<comment type="similarity">
    <text evidence="1 3">Belongs to the short-chain dehydrogenases/reductases (SDR) family.</text>
</comment>
<dbReference type="PRINTS" id="PR00081">
    <property type="entry name" value="GDHRDH"/>
</dbReference>
<dbReference type="PROSITE" id="PS00061">
    <property type="entry name" value="ADH_SHORT"/>
    <property type="match status" value="1"/>
</dbReference>
<evidence type="ECO:0000256" key="2">
    <source>
        <dbReference type="ARBA" id="ARBA00023002"/>
    </source>
</evidence>